<proteinExistence type="predicted"/>
<keyword evidence="3" id="KW-1185">Reference proteome</keyword>
<feature type="transmembrane region" description="Helical" evidence="1">
    <location>
        <begin position="6"/>
        <end position="22"/>
    </location>
</feature>
<protein>
    <submittedName>
        <fullName evidence="2">Uncharacterized protein</fullName>
    </submittedName>
</protein>
<keyword evidence="1" id="KW-1133">Transmembrane helix</keyword>
<evidence type="ECO:0000313" key="2">
    <source>
        <dbReference type="EMBL" id="KAF7817672.1"/>
    </source>
</evidence>
<keyword evidence="1" id="KW-0812">Transmembrane</keyword>
<dbReference type="EMBL" id="JAAIUW010000009">
    <property type="protein sequence ID" value="KAF7817672.1"/>
    <property type="molecule type" value="Genomic_DNA"/>
</dbReference>
<evidence type="ECO:0000313" key="3">
    <source>
        <dbReference type="Proteomes" id="UP000634136"/>
    </source>
</evidence>
<sequence length="40" mass="4486">MAKRNFGGYSLVLGVLFARFPFLRSLRLSVTEAIFALPQV</sequence>
<name>A0A834WCN0_9FABA</name>
<accession>A0A834WCN0</accession>
<keyword evidence="1" id="KW-0472">Membrane</keyword>
<dbReference type="AlphaFoldDB" id="A0A834WCN0"/>
<dbReference type="Proteomes" id="UP000634136">
    <property type="component" value="Unassembled WGS sequence"/>
</dbReference>
<organism evidence="2 3">
    <name type="scientific">Senna tora</name>
    <dbReference type="NCBI Taxonomy" id="362788"/>
    <lineage>
        <taxon>Eukaryota</taxon>
        <taxon>Viridiplantae</taxon>
        <taxon>Streptophyta</taxon>
        <taxon>Embryophyta</taxon>
        <taxon>Tracheophyta</taxon>
        <taxon>Spermatophyta</taxon>
        <taxon>Magnoliopsida</taxon>
        <taxon>eudicotyledons</taxon>
        <taxon>Gunneridae</taxon>
        <taxon>Pentapetalae</taxon>
        <taxon>rosids</taxon>
        <taxon>fabids</taxon>
        <taxon>Fabales</taxon>
        <taxon>Fabaceae</taxon>
        <taxon>Caesalpinioideae</taxon>
        <taxon>Cassia clade</taxon>
        <taxon>Senna</taxon>
    </lineage>
</organism>
<evidence type="ECO:0000256" key="1">
    <source>
        <dbReference type="SAM" id="Phobius"/>
    </source>
</evidence>
<comment type="caution">
    <text evidence="2">The sequence shown here is derived from an EMBL/GenBank/DDBJ whole genome shotgun (WGS) entry which is preliminary data.</text>
</comment>
<gene>
    <name evidence="2" type="ORF">G2W53_031641</name>
</gene>
<reference evidence="2" key="1">
    <citation type="submission" date="2020-09" db="EMBL/GenBank/DDBJ databases">
        <title>Genome-Enabled Discovery of Anthraquinone Biosynthesis in Senna tora.</title>
        <authorList>
            <person name="Kang S.-H."/>
            <person name="Pandey R.P."/>
            <person name="Lee C.-M."/>
            <person name="Sim J.-S."/>
            <person name="Jeong J.-T."/>
            <person name="Choi B.-S."/>
            <person name="Jung M."/>
            <person name="Ginzburg D."/>
            <person name="Zhao K."/>
            <person name="Won S.Y."/>
            <person name="Oh T.-J."/>
            <person name="Yu Y."/>
            <person name="Kim N.-H."/>
            <person name="Lee O.R."/>
            <person name="Lee T.-H."/>
            <person name="Bashyal P."/>
            <person name="Kim T.-S."/>
            <person name="Lee W.-H."/>
            <person name="Kawkins C."/>
            <person name="Kim C.-K."/>
            <person name="Kim J.S."/>
            <person name="Ahn B.O."/>
            <person name="Rhee S.Y."/>
            <person name="Sohng J.K."/>
        </authorList>
    </citation>
    <scope>NUCLEOTIDE SEQUENCE</scope>
    <source>
        <tissue evidence="2">Leaf</tissue>
    </source>
</reference>